<accession>G5LP60</accession>
<evidence type="ECO:0000313" key="1">
    <source>
        <dbReference type="EMBL" id="EHC39071.1"/>
    </source>
</evidence>
<comment type="caution">
    <text evidence="1">The sequence shown here is derived from an EMBL/GenBank/DDBJ whole genome shotgun (WGS) entry which is preliminary data.</text>
</comment>
<sequence length="45" mass="5091">MGHFIYYRYRHVVLYPVVDDRILQAQTLRAEALHYLAAGVGVTGG</sequence>
<organism evidence="1 2">
    <name type="scientific">Salmonella enterica subsp. enterica serovar Alachua str. R6-377</name>
    <dbReference type="NCBI Taxonomy" id="913241"/>
    <lineage>
        <taxon>Bacteria</taxon>
        <taxon>Pseudomonadati</taxon>
        <taxon>Pseudomonadota</taxon>
        <taxon>Gammaproteobacteria</taxon>
        <taxon>Enterobacterales</taxon>
        <taxon>Enterobacteriaceae</taxon>
        <taxon>Salmonella</taxon>
    </lineage>
</organism>
<protein>
    <submittedName>
        <fullName evidence="1">Uncharacterized protein</fullName>
    </submittedName>
</protein>
<reference evidence="1 2" key="1">
    <citation type="journal article" date="2011" name="BMC Genomics">
        <title>Genome sequencing reveals diversification of virulence factor content and possible host adaptation in distinct subpopulations of Salmonella enterica.</title>
        <authorList>
            <person name="den Bakker H.C."/>
            <person name="Moreno Switt A.I."/>
            <person name="Govoni G."/>
            <person name="Cummings C.A."/>
            <person name="Ranieri M.L."/>
            <person name="Degoricija L."/>
            <person name="Hoelzer K."/>
            <person name="Rodriguez-Rivera L.D."/>
            <person name="Brown S."/>
            <person name="Bolchacova E."/>
            <person name="Furtado M.R."/>
            <person name="Wiedmann M."/>
        </authorList>
    </citation>
    <scope>NUCLEOTIDE SEQUENCE [LARGE SCALE GENOMIC DNA]</scope>
    <source>
        <strain evidence="1 2">R6-377</strain>
    </source>
</reference>
<proteinExistence type="predicted"/>
<dbReference type="AlphaFoldDB" id="G5LP60"/>
<gene>
    <name evidence="1" type="ORF">LTSEALA_2494</name>
</gene>
<evidence type="ECO:0000313" key="2">
    <source>
        <dbReference type="Proteomes" id="UP000004642"/>
    </source>
</evidence>
<dbReference type="EMBL" id="AFCJ01001078">
    <property type="protein sequence ID" value="EHC39071.1"/>
    <property type="molecule type" value="Genomic_DNA"/>
</dbReference>
<dbReference type="Proteomes" id="UP000004642">
    <property type="component" value="Unassembled WGS sequence"/>
</dbReference>
<name>G5LP60_SALET</name>